<keyword evidence="11" id="KW-1185">Reference proteome</keyword>
<evidence type="ECO:0000256" key="2">
    <source>
        <dbReference type="ARBA" id="ARBA00010072"/>
    </source>
</evidence>
<dbReference type="InterPro" id="IPR043429">
    <property type="entry name" value="ArtM/GltK/GlnP/TcyL/YhdX-like"/>
</dbReference>
<evidence type="ECO:0000256" key="7">
    <source>
        <dbReference type="ARBA" id="ARBA00023136"/>
    </source>
</evidence>
<keyword evidence="4" id="KW-1003">Cell membrane</keyword>
<gene>
    <name evidence="10" type="ORF">PGB34_04510</name>
</gene>
<dbReference type="GO" id="GO:0043190">
    <property type="term" value="C:ATP-binding cassette (ABC) transporter complex"/>
    <property type="evidence" value="ECO:0007669"/>
    <property type="project" value="InterPro"/>
</dbReference>
<dbReference type="Proteomes" id="UP001212602">
    <property type="component" value="Unassembled WGS sequence"/>
</dbReference>
<dbReference type="RefSeq" id="WP_271426859.1">
    <property type="nucleotide sequence ID" value="NZ_JAQIPB010000001.1"/>
</dbReference>
<evidence type="ECO:0000259" key="9">
    <source>
        <dbReference type="PROSITE" id="PS50928"/>
    </source>
</evidence>
<dbReference type="GO" id="GO:0006865">
    <property type="term" value="P:amino acid transport"/>
    <property type="evidence" value="ECO:0007669"/>
    <property type="project" value="TreeGrafter"/>
</dbReference>
<dbReference type="InterPro" id="IPR035906">
    <property type="entry name" value="MetI-like_sf"/>
</dbReference>
<feature type="transmembrane region" description="Helical" evidence="8">
    <location>
        <begin position="147"/>
        <end position="170"/>
    </location>
</feature>
<evidence type="ECO:0000256" key="3">
    <source>
        <dbReference type="ARBA" id="ARBA00022448"/>
    </source>
</evidence>
<evidence type="ECO:0000256" key="1">
    <source>
        <dbReference type="ARBA" id="ARBA00004429"/>
    </source>
</evidence>
<feature type="transmembrane region" description="Helical" evidence="8">
    <location>
        <begin position="20"/>
        <end position="42"/>
    </location>
</feature>
<proteinExistence type="inferred from homology"/>
<reference evidence="10" key="1">
    <citation type="submission" date="2023-01" db="EMBL/GenBank/DDBJ databases">
        <title>Xenophilus mangrovi sp. nov., isolated from soil of Mangrove nature reserve.</title>
        <authorList>
            <person name="Xu S."/>
            <person name="Liu Z."/>
            <person name="Xu Y."/>
        </authorList>
    </citation>
    <scope>NUCLEOTIDE SEQUENCE</scope>
    <source>
        <strain evidence="10">YW8</strain>
    </source>
</reference>
<sequence length="231" mass="25347">MGYDFDFASVLGAWPQFLEGAWLTIQLSFPATVIGFVMGTLCAIGRRSSVRWLSQACGAYVEVIRNTPLLVQVFLVFFGLATLGWKVPAFTAALVALVINVAAYSCEIMRAGMDSIHKGQLEAAECLGLTRRQVYWHVILRPAMEKVYPALTSQFVLLMLATSITSQISVEELTAIAARVQSETFRPFEAYILVAVAYLGLSLLMRLGLWLFGLAVFTRKRRLAAAGGARA</sequence>
<keyword evidence="6 8" id="KW-1133">Transmembrane helix</keyword>
<dbReference type="InterPro" id="IPR000515">
    <property type="entry name" value="MetI-like"/>
</dbReference>
<name>A0AAE3N767_9BURK</name>
<evidence type="ECO:0000256" key="8">
    <source>
        <dbReference type="RuleBase" id="RU363032"/>
    </source>
</evidence>
<comment type="similarity">
    <text evidence="2">Belongs to the binding-protein-dependent transport system permease family. HisMQ subfamily.</text>
</comment>
<keyword evidence="3 8" id="KW-0813">Transport</keyword>
<dbReference type="NCBIfam" id="TIGR01726">
    <property type="entry name" value="HEQRo_perm_3TM"/>
    <property type="match status" value="1"/>
</dbReference>
<dbReference type="EMBL" id="JAQIPB010000001">
    <property type="protein sequence ID" value="MDA7415616.1"/>
    <property type="molecule type" value="Genomic_DNA"/>
</dbReference>
<dbReference type="CDD" id="cd06261">
    <property type="entry name" value="TM_PBP2"/>
    <property type="match status" value="1"/>
</dbReference>
<organism evidence="10 11">
    <name type="scientific">Xenophilus arseniciresistens</name>
    <dbReference type="NCBI Taxonomy" id="1283306"/>
    <lineage>
        <taxon>Bacteria</taxon>
        <taxon>Pseudomonadati</taxon>
        <taxon>Pseudomonadota</taxon>
        <taxon>Betaproteobacteria</taxon>
        <taxon>Burkholderiales</taxon>
        <taxon>Comamonadaceae</taxon>
        <taxon>Xenophilus</taxon>
    </lineage>
</organism>
<evidence type="ECO:0000256" key="6">
    <source>
        <dbReference type="ARBA" id="ARBA00022989"/>
    </source>
</evidence>
<evidence type="ECO:0000313" key="10">
    <source>
        <dbReference type="EMBL" id="MDA7415616.1"/>
    </source>
</evidence>
<feature type="transmembrane region" description="Helical" evidence="8">
    <location>
        <begin position="63"/>
        <end position="81"/>
    </location>
</feature>
<accession>A0AAE3N767</accession>
<feature type="transmembrane region" description="Helical" evidence="8">
    <location>
        <begin position="190"/>
        <end position="212"/>
    </location>
</feature>
<dbReference type="GO" id="GO:0022857">
    <property type="term" value="F:transmembrane transporter activity"/>
    <property type="evidence" value="ECO:0007669"/>
    <property type="project" value="InterPro"/>
</dbReference>
<evidence type="ECO:0000313" key="11">
    <source>
        <dbReference type="Proteomes" id="UP001212602"/>
    </source>
</evidence>
<dbReference type="InterPro" id="IPR010065">
    <property type="entry name" value="AA_ABC_transptr_permease_3TM"/>
</dbReference>
<evidence type="ECO:0000256" key="5">
    <source>
        <dbReference type="ARBA" id="ARBA00022692"/>
    </source>
</evidence>
<feature type="transmembrane region" description="Helical" evidence="8">
    <location>
        <begin position="87"/>
        <end position="106"/>
    </location>
</feature>
<dbReference type="Pfam" id="PF00528">
    <property type="entry name" value="BPD_transp_1"/>
    <property type="match status" value="1"/>
</dbReference>
<keyword evidence="5 8" id="KW-0812">Transmembrane</keyword>
<dbReference type="SUPFAM" id="SSF161098">
    <property type="entry name" value="MetI-like"/>
    <property type="match status" value="1"/>
</dbReference>
<dbReference type="PROSITE" id="PS50928">
    <property type="entry name" value="ABC_TM1"/>
    <property type="match status" value="1"/>
</dbReference>
<dbReference type="PANTHER" id="PTHR30614">
    <property type="entry name" value="MEMBRANE COMPONENT OF AMINO ACID ABC TRANSPORTER"/>
    <property type="match status" value="1"/>
</dbReference>
<dbReference type="AlphaFoldDB" id="A0AAE3N767"/>
<comment type="caution">
    <text evidence="10">The sequence shown here is derived from an EMBL/GenBank/DDBJ whole genome shotgun (WGS) entry which is preliminary data.</text>
</comment>
<protein>
    <submittedName>
        <fullName evidence="10">Amino acid ABC transporter permease</fullName>
    </submittedName>
</protein>
<feature type="domain" description="ABC transmembrane type-1" evidence="9">
    <location>
        <begin position="21"/>
        <end position="209"/>
    </location>
</feature>
<dbReference type="PANTHER" id="PTHR30614:SF35">
    <property type="entry name" value="ABC TRANSPORTER PERMEASE PROTEIN"/>
    <property type="match status" value="1"/>
</dbReference>
<dbReference type="Gene3D" id="1.10.3720.10">
    <property type="entry name" value="MetI-like"/>
    <property type="match status" value="1"/>
</dbReference>
<comment type="subcellular location">
    <subcellularLocation>
        <location evidence="1">Cell inner membrane</location>
        <topology evidence="1">Multi-pass membrane protein</topology>
    </subcellularLocation>
    <subcellularLocation>
        <location evidence="8">Cell membrane</location>
        <topology evidence="8">Multi-pass membrane protein</topology>
    </subcellularLocation>
</comment>
<keyword evidence="7 8" id="KW-0472">Membrane</keyword>
<evidence type="ECO:0000256" key="4">
    <source>
        <dbReference type="ARBA" id="ARBA00022475"/>
    </source>
</evidence>